<gene>
    <name evidence="3" type="ORF">TAPDE_002258</name>
</gene>
<evidence type="ECO:0000313" key="4">
    <source>
        <dbReference type="Proteomes" id="UP000013776"/>
    </source>
</evidence>
<reference evidence="3 4" key="1">
    <citation type="journal article" date="2013" name="MBio">
        <title>Genome sequencing of the plant pathogen Taphrina deformans, the causal agent of peach leaf curl.</title>
        <authorList>
            <person name="Cisse O.H."/>
            <person name="Almeida J.M.G.C.F."/>
            <person name="Fonseca A."/>
            <person name="Kumar A.A."/>
            <person name="Salojaervi J."/>
            <person name="Overmyer K."/>
            <person name="Hauser P.M."/>
            <person name="Pagni M."/>
        </authorList>
    </citation>
    <scope>NUCLEOTIDE SEQUENCE [LARGE SCALE GENOMIC DNA]</scope>
    <source>
        <strain evidence="4">PYCC 5710 / ATCC 11124 / CBS 356.35 / IMI 108563 / JCM 9778 / NBRC 8474</strain>
    </source>
</reference>
<keyword evidence="1" id="KW-0175">Coiled coil</keyword>
<dbReference type="EMBL" id="CAHR02000075">
    <property type="protein sequence ID" value="CCG82250.1"/>
    <property type="molecule type" value="Genomic_DNA"/>
</dbReference>
<feature type="compositionally biased region" description="Basic and acidic residues" evidence="2">
    <location>
        <begin position="452"/>
        <end position="462"/>
    </location>
</feature>
<comment type="caution">
    <text evidence="3">The sequence shown here is derived from an EMBL/GenBank/DDBJ whole genome shotgun (WGS) entry which is preliminary data.</text>
</comment>
<protein>
    <submittedName>
        <fullName evidence="3">Uncharacterized protein</fullName>
    </submittedName>
</protein>
<feature type="compositionally biased region" description="Low complexity" evidence="2">
    <location>
        <begin position="8"/>
        <end position="21"/>
    </location>
</feature>
<feature type="region of interest" description="Disordered" evidence="2">
    <location>
        <begin position="1"/>
        <end position="43"/>
    </location>
</feature>
<keyword evidence="4" id="KW-1185">Reference proteome</keyword>
<sequence length="462" mass="52892">MPRGETATAKPPSTSKVTKPKSGYRTLDRKNPSKLKAGNHDESLEQATCHSDCSYSEQETNIGDLIGDIAERVRESHEEEIQLAEGRRRRLEMELCHAIEKTTGELNSSREIVVVSEGSAKSESLQHELNRSEDNFRDAKGAIERLRQELADLHQKMRHTTAHHEQAAGMLETQVSVLKAEKDALENLVQEHEKTLQASNVRQARLLSEFEREKDTLQSDLLQQAKVTEQAMTQRLKDLDADVEKANKQVAEEQRLAKQDSDNLQRQLLKLEADHQADLERLQTRLIEEQQESAKAAAYQESVCKELRKCLHSCRLERETHLKTVINRTEQAHQKLISKLQKDQREEIEKWKSRFLSERKKAEALVLTKSWIDHERQKSMAFRTIGVNTQGPTKSSSQNDRLKADLRAVDKANFALKEEAKNLIDRINAMRDHGAINQADPKPIAKSRRKDTRILDMRSSTE</sequence>
<dbReference type="VEuPathDB" id="FungiDB:TAPDE_002258"/>
<organism evidence="3 4">
    <name type="scientific">Taphrina deformans (strain PYCC 5710 / ATCC 11124 / CBS 356.35 / IMI 108563 / JCM 9778 / NBRC 8474)</name>
    <name type="common">Peach leaf curl fungus</name>
    <name type="synonym">Lalaria deformans</name>
    <dbReference type="NCBI Taxonomy" id="1097556"/>
    <lineage>
        <taxon>Eukaryota</taxon>
        <taxon>Fungi</taxon>
        <taxon>Dikarya</taxon>
        <taxon>Ascomycota</taxon>
        <taxon>Taphrinomycotina</taxon>
        <taxon>Taphrinomycetes</taxon>
        <taxon>Taphrinales</taxon>
        <taxon>Taphrinaceae</taxon>
        <taxon>Taphrina</taxon>
    </lineage>
</organism>
<feature type="region of interest" description="Disordered" evidence="2">
    <location>
        <begin position="434"/>
        <end position="462"/>
    </location>
</feature>
<proteinExistence type="predicted"/>
<accession>R4X990</accession>
<evidence type="ECO:0000256" key="2">
    <source>
        <dbReference type="SAM" id="MobiDB-lite"/>
    </source>
</evidence>
<feature type="coiled-coil region" evidence="1">
    <location>
        <begin position="129"/>
        <end position="292"/>
    </location>
</feature>
<dbReference type="AlphaFoldDB" id="R4X990"/>
<dbReference type="Proteomes" id="UP000013776">
    <property type="component" value="Unassembled WGS sequence"/>
</dbReference>
<name>R4X990_TAPDE</name>
<evidence type="ECO:0000313" key="3">
    <source>
        <dbReference type="EMBL" id="CCG82250.1"/>
    </source>
</evidence>
<dbReference type="STRING" id="1097556.R4X990"/>
<evidence type="ECO:0000256" key="1">
    <source>
        <dbReference type="SAM" id="Coils"/>
    </source>
</evidence>